<evidence type="ECO:0000256" key="2">
    <source>
        <dbReference type="SAM" id="MobiDB-lite"/>
    </source>
</evidence>
<gene>
    <name evidence="4" type="primary">Gpalpp1</name>
    <name evidence="4" type="ORF">AEGBEN_R02871</name>
</gene>
<dbReference type="Pfam" id="PF12572">
    <property type="entry name" value="DUF3752"/>
    <property type="match status" value="1"/>
</dbReference>
<dbReference type="AlphaFoldDB" id="A0A7K6UKQ6"/>
<proteinExistence type="predicted"/>
<organism evidence="4 5">
    <name type="scientific">Aegotheles bennettii</name>
    <dbReference type="NCBI Taxonomy" id="48278"/>
    <lineage>
        <taxon>Eukaryota</taxon>
        <taxon>Metazoa</taxon>
        <taxon>Chordata</taxon>
        <taxon>Craniata</taxon>
        <taxon>Vertebrata</taxon>
        <taxon>Euteleostomi</taxon>
        <taxon>Archelosauria</taxon>
        <taxon>Archosauria</taxon>
        <taxon>Dinosauria</taxon>
        <taxon>Saurischia</taxon>
        <taxon>Theropoda</taxon>
        <taxon>Coelurosauria</taxon>
        <taxon>Aves</taxon>
        <taxon>Neognathae</taxon>
        <taxon>Neoaves</taxon>
        <taxon>Strisores</taxon>
        <taxon>Caprimulgiformes</taxon>
        <taxon>Aegothelidae</taxon>
        <taxon>Aegotheles</taxon>
    </lineage>
</organism>
<evidence type="ECO:0000313" key="5">
    <source>
        <dbReference type="Proteomes" id="UP000559068"/>
    </source>
</evidence>
<keyword evidence="5" id="KW-1185">Reference proteome</keyword>
<feature type="compositionally biased region" description="Polar residues" evidence="2">
    <location>
        <begin position="104"/>
        <end position="122"/>
    </location>
</feature>
<protein>
    <recommendedName>
        <fullName evidence="1">GPALPP motifs-containing protein 1</fullName>
    </recommendedName>
</protein>
<feature type="non-terminal residue" evidence="4">
    <location>
        <position position="324"/>
    </location>
</feature>
<evidence type="ECO:0000259" key="3">
    <source>
        <dbReference type="Pfam" id="PF12572"/>
    </source>
</evidence>
<feature type="region of interest" description="Disordered" evidence="2">
    <location>
        <begin position="1"/>
        <end position="294"/>
    </location>
</feature>
<dbReference type="OrthoDB" id="73491at2759"/>
<accession>A0A7K6UKQ6</accession>
<dbReference type="InterPro" id="IPR046331">
    <property type="entry name" value="GPAM1-like"/>
</dbReference>
<dbReference type="InterPro" id="IPR022226">
    <property type="entry name" value="DUF3752"/>
</dbReference>
<reference evidence="4 5" key="1">
    <citation type="submission" date="2019-09" db="EMBL/GenBank/DDBJ databases">
        <title>Bird 10,000 Genomes (B10K) Project - Family phase.</title>
        <authorList>
            <person name="Zhang G."/>
        </authorList>
    </citation>
    <scope>NUCLEOTIDE SEQUENCE [LARGE SCALE GENOMIC DNA]</scope>
    <source>
        <strain evidence="4">B10K-DU-029-76</strain>
        <tissue evidence="4">Heart</tissue>
    </source>
</reference>
<feature type="compositionally biased region" description="Basic and acidic residues" evidence="2">
    <location>
        <begin position="253"/>
        <end position="294"/>
    </location>
</feature>
<feature type="compositionally biased region" description="Basic and acidic residues" evidence="2">
    <location>
        <begin position="143"/>
        <end position="171"/>
    </location>
</feature>
<feature type="compositionally biased region" description="Basic and acidic residues" evidence="2">
    <location>
        <begin position="211"/>
        <end position="245"/>
    </location>
</feature>
<feature type="non-terminal residue" evidence="4">
    <location>
        <position position="1"/>
    </location>
</feature>
<dbReference type="PANTHER" id="PTHR46370">
    <property type="entry name" value="GPALPP MOTIFS-CONTAINING PROTEIN 1"/>
    <property type="match status" value="1"/>
</dbReference>
<sequence>VAGPALPPDYKGSCSSETPDSDEDSESLPQPKDTNRESEEEAGGDPAPKKQKRVQEDDDDDDDGFFGPALPPGFKKQDDSPERPIIGPALPPGFRKSSQDTRNSRCSTGPFVSSELCTQVTDSSEEEDNLIGPMPAKGPVESDVTKEFERRAQRMKEKLTSADSDEPKQVTRELWMTELPPELKSFGFGPRTFKRRADDKSGDRSIWTDTPADRERKAKEKEEAKKSSSKDNEEIGLSRRDKRLVEQVTSYNESKRSESLMDIHQKKLKSKAGEEKNKPQERRPFDRDQDLKVNRFDEAQKKALIRKSRDLNTKFEHSKGNMFL</sequence>
<dbReference type="PANTHER" id="PTHR46370:SF1">
    <property type="entry name" value="GPALPP MOTIFS-CONTAINING PROTEIN 1"/>
    <property type="match status" value="1"/>
</dbReference>
<name>A0A7K6UKQ6_9AVES</name>
<comment type="caution">
    <text evidence="4">The sequence shown here is derived from an EMBL/GenBank/DDBJ whole genome shotgun (WGS) entry which is preliminary data.</text>
</comment>
<evidence type="ECO:0000256" key="1">
    <source>
        <dbReference type="ARBA" id="ARBA00023489"/>
    </source>
</evidence>
<dbReference type="EMBL" id="VZRW01012490">
    <property type="protein sequence ID" value="NWX23367.1"/>
    <property type="molecule type" value="Genomic_DNA"/>
</dbReference>
<feature type="domain" description="DUF3752" evidence="3">
    <location>
        <begin position="189"/>
        <end position="316"/>
    </location>
</feature>
<dbReference type="Proteomes" id="UP000559068">
    <property type="component" value="Unassembled WGS sequence"/>
</dbReference>
<evidence type="ECO:0000313" key="4">
    <source>
        <dbReference type="EMBL" id="NWX23367.1"/>
    </source>
</evidence>